<name>A0ABN2WC62_9MICO</name>
<evidence type="ECO:0000259" key="4">
    <source>
        <dbReference type="Pfam" id="PF13439"/>
    </source>
</evidence>
<feature type="domain" description="Glycosyltransferase subfamily 4-like N-terminal" evidence="4">
    <location>
        <begin position="71"/>
        <end position="178"/>
    </location>
</feature>
<sequence length="369" mass="40626">MRLLFDARYTRTPRHDGISRYGAGVLAGLLRLTREDPEVQVSALVSDEEQLTMLPEVDWHRVSAPTSPREPLLAAQINPLRPDVVFSPMQTMGTWGRDYGLILTLHDLIYYSHPTPPRDMPAPVRGLWRLYHLAYWPQRLLLDRADAVATVSETTASLIAEHRLTRRPVTVVPNAADPLAPPAARPSGHDARALVYMGSYLPYKNVETLIRALAHLPGYTLHLVSRATPEIEARLRGLVPDCARVVFHRGLGDEEYARLLDGATALVSASRAEGFGLPVVEAMARGLPVVLTDMPIFREITQGAPAARFFDPQAPADLAARVRELEDAEAWAAAAEAAPARAAAFSWDDSAARLLDLAREVHAQRSRAC</sequence>
<protein>
    <submittedName>
        <fullName evidence="5">Glycosyltransferase family 1 protein</fullName>
    </submittedName>
</protein>
<keyword evidence="1" id="KW-0328">Glycosyltransferase</keyword>
<keyword evidence="6" id="KW-1185">Reference proteome</keyword>
<evidence type="ECO:0000259" key="3">
    <source>
        <dbReference type="Pfam" id="PF00534"/>
    </source>
</evidence>
<reference evidence="5 6" key="1">
    <citation type="journal article" date="2019" name="Int. J. Syst. Evol. Microbiol.">
        <title>The Global Catalogue of Microorganisms (GCM) 10K type strain sequencing project: providing services to taxonomists for standard genome sequencing and annotation.</title>
        <authorList>
            <consortium name="The Broad Institute Genomics Platform"/>
            <consortium name="The Broad Institute Genome Sequencing Center for Infectious Disease"/>
            <person name="Wu L."/>
            <person name="Ma J."/>
        </authorList>
    </citation>
    <scope>NUCLEOTIDE SEQUENCE [LARGE SCALE GENOMIC DNA]</scope>
    <source>
        <strain evidence="5 6">JCM 15900</strain>
    </source>
</reference>
<gene>
    <name evidence="5" type="ORF">GCM10009823_04440</name>
</gene>
<accession>A0ABN2WC62</accession>
<evidence type="ECO:0000256" key="2">
    <source>
        <dbReference type="ARBA" id="ARBA00022679"/>
    </source>
</evidence>
<dbReference type="RefSeq" id="WP_344334747.1">
    <property type="nucleotide sequence ID" value="NZ_BAAAPZ010000002.1"/>
</dbReference>
<dbReference type="Proteomes" id="UP001500984">
    <property type="component" value="Unassembled WGS sequence"/>
</dbReference>
<dbReference type="Pfam" id="PF00534">
    <property type="entry name" value="Glycos_transf_1"/>
    <property type="match status" value="1"/>
</dbReference>
<dbReference type="SUPFAM" id="SSF53756">
    <property type="entry name" value="UDP-Glycosyltransferase/glycogen phosphorylase"/>
    <property type="match status" value="1"/>
</dbReference>
<evidence type="ECO:0000256" key="1">
    <source>
        <dbReference type="ARBA" id="ARBA00022676"/>
    </source>
</evidence>
<keyword evidence="2" id="KW-0808">Transferase</keyword>
<dbReference type="Gene3D" id="3.40.50.2000">
    <property type="entry name" value="Glycogen Phosphorylase B"/>
    <property type="match status" value="2"/>
</dbReference>
<dbReference type="InterPro" id="IPR001296">
    <property type="entry name" value="Glyco_trans_1"/>
</dbReference>
<dbReference type="PANTHER" id="PTHR46401:SF2">
    <property type="entry name" value="GLYCOSYLTRANSFERASE WBBK-RELATED"/>
    <property type="match status" value="1"/>
</dbReference>
<organism evidence="5 6">
    <name type="scientific">Brevibacterium salitolerans</name>
    <dbReference type="NCBI Taxonomy" id="1403566"/>
    <lineage>
        <taxon>Bacteria</taxon>
        <taxon>Bacillati</taxon>
        <taxon>Actinomycetota</taxon>
        <taxon>Actinomycetes</taxon>
        <taxon>Micrococcales</taxon>
        <taxon>Brevibacteriaceae</taxon>
        <taxon>Brevibacterium</taxon>
    </lineage>
</organism>
<evidence type="ECO:0000313" key="6">
    <source>
        <dbReference type="Proteomes" id="UP001500984"/>
    </source>
</evidence>
<dbReference type="Pfam" id="PF13439">
    <property type="entry name" value="Glyco_transf_4"/>
    <property type="match status" value="1"/>
</dbReference>
<feature type="domain" description="Glycosyl transferase family 1" evidence="3">
    <location>
        <begin position="189"/>
        <end position="329"/>
    </location>
</feature>
<dbReference type="PANTHER" id="PTHR46401">
    <property type="entry name" value="GLYCOSYLTRANSFERASE WBBK-RELATED"/>
    <property type="match status" value="1"/>
</dbReference>
<dbReference type="CDD" id="cd03809">
    <property type="entry name" value="GT4_MtfB-like"/>
    <property type="match status" value="1"/>
</dbReference>
<dbReference type="EMBL" id="BAAAPZ010000002">
    <property type="protein sequence ID" value="GAA2088997.1"/>
    <property type="molecule type" value="Genomic_DNA"/>
</dbReference>
<dbReference type="InterPro" id="IPR028098">
    <property type="entry name" value="Glyco_trans_4-like_N"/>
</dbReference>
<evidence type="ECO:0000313" key="5">
    <source>
        <dbReference type="EMBL" id="GAA2088997.1"/>
    </source>
</evidence>
<proteinExistence type="predicted"/>
<comment type="caution">
    <text evidence="5">The sequence shown here is derived from an EMBL/GenBank/DDBJ whole genome shotgun (WGS) entry which is preliminary data.</text>
</comment>